<evidence type="ECO:0000256" key="1">
    <source>
        <dbReference type="SAM" id="Phobius"/>
    </source>
</evidence>
<feature type="transmembrane region" description="Helical" evidence="1">
    <location>
        <begin position="6"/>
        <end position="27"/>
    </location>
</feature>
<organism evidence="2 3">
    <name type="scientific">Erythrobacter litoralis (strain HTCC2594)</name>
    <dbReference type="NCBI Taxonomy" id="314225"/>
    <lineage>
        <taxon>Bacteria</taxon>
        <taxon>Pseudomonadati</taxon>
        <taxon>Pseudomonadota</taxon>
        <taxon>Alphaproteobacteria</taxon>
        <taxon>Sphingomonadales</taxon>
        <taxon>Erythrobacteraceae</taxon>
        <taxon>Erythrobacter/Porphyrobacter group</taxon>
        <taxon>Erythrobacter</taxon>
    </lineage>
</organism>
<keyword evidence="1" id="KW-1133">Transmembrane helix</keyword>
<keyword evidence="3" id="KW-1185">Reference proteome</keyword>
<dbReference type="RefSeq" id="WP_011413639.1">
    <property type="nucleotide sequence ID" value="NC_007722.1"/>
</dbReference>
<sequence length="98" mass="11565">MDSDLILIFGFILTVVVIITLGINGIIAQQMRQKRWLEEHREKKRTRVSDEAYKALEDRIRVLERIATEKDDPLAMQIEQLRDLQDIDTQIDSKERTQ</sequence>
<protein>
    <submittedName>
        <fullName evidence="2">Uncharacterized protein</fullName>
    </submittedName>
</protein>
<gene>
    <name evidence="2" type="ordered locus">ELI_03355</name>
</gene>
<proteinExistence type="predicted"/>
<dbReference type="EMBL" id="CP000157">
    <property type="protein sequence ID" value="ABC62763.1"/>
    <property type="molecule type" value="Genomic_DNA"/>
</dbReference>
<evidence type="ECO:0000313" key="3">
    <source>
        <dbReference type="Proteomes" id="UP000008808"/>
    </source>
</evidence>
<dbReference type="HOGENOM" id="CLU_2329440_0_0_5"/>
<keyword evidence="1" id="KW-0472">Membrane</keyword>
<dbReference type="Proteomes" id="UP000008808">
    <property type="component" value="Chromosome"/>
</dbReference>
<name>Q2NC28_ERYLH</name>
<dbReference type="STRING" id="314225.ELI_03355"/>
<evidence type="ECO:0000313" key="2">
    <source>
        <dbReference type="EMBL" id="ABC62763.1"/>
    </source>
</evidence>
<dbReference type="AlphaFoldDB" id="Q2NC28"/>
<accession>Q2NC28</accession>
<dbReference type="OrthoDB" id="7428745at2"/>
<dbReference type="KEGG" id="eli:ELI_03355"/>
<reference evidence="3" key="1">
    <citation type="journal article" date="2009" name="J. Bacteriol.">
        <title>Complete genome sequence of Erythrobacter litoralis HTCC2594.</title>
        <authorList>
            <person name="Oh H.M."/>
            <person name="Giovannoni S.J."/>
            <person name="Ferriera S."/>
            <person name="Johnson J."/>
            <person name="Cho J.C."/>
        </authorList>
    </citation>
    <scope>NUCLEOTIDE SEQUENCE [LARGE SCALE GENOMIC DNA]</scope>
    <source>
        <strain evidence="3">HTCC2594</strain>
    </source>
</reference>
<keyword evidence="1" id="KW-0812">Transmembrane</keyword>